<dbReference type="STRING" id="1555112.LIP_1275"/>
<dbReference type="InterPro" id="IPR006059">
    <property type="entry name" value="SBP"/>
</dbReference>
<dbReference type="OrthoDB" id="9808332at2"/>
<dbReference type="AlphaFoldDB" id="A0A0K2SJC5"/>
<dbReference type="PANTHER" id="PTHR43649">
    <property type="entry name" value="ARABINOSE-BINDING PROTEIN-RELATED"/>
    <property type="match status" value="1"/>
</dbReference>
<dbReference type="RefSeq" id="WP_158509568.1">
    <property type="nucleotide sequence ID" value="NZ_AP014924.1"/>
</dbReference>
<proteinExistence type="predicted"/>
<gene>
    <name evidence="1" type="ORF">LIP_1275</name>
</gene>
<dbReference type="SUPFAM" id="SSF53850">
    <property type="entry name" value="Periplasmic binding protein-like II"/>
    <property type="match status" value="1"/>
</dbReference>
<dbReference type="PANTHER" id="PTHR43649:SF12">
    <property type="entry name" value="DIACETYLCHITOBIOSE BINDING PROTEIN DASA"/>
    <property type="match status" value="1"/>
</dbReference>
<reference evidence="2" key="1">
    <citation type="submission" date="2015-07" db="EMBL/GenBank/DDBJ databases">
        <title>Complete genome sequence and phylogenetic analysis of Limnochorda pilosa.</title>
        <authorList>
            <person name="Watanabe M."/>
            <person name="Kojima H."/>
            <person name="Fukui M."/>
        </authorList>
    </citation>
    <scope>NUCLEOTIDE SEQUENCE [LARGE SCALE GENOMIC DNA]</scope>
    <source>
        <strain evidence="2">HC45</strain>
    </source>
</reference>
<sequence length="406" mass="45607">MARAEGVRDEGGAAAGINVLYMAQAGYQPDTFRAMAEAFQGETGIPVRINFTRYDDQYQKILTAAIAPIGAYDVITLDLIWVAEFARKGYVVPLDGRLSPEVQADLDRPVLRAMQFDGRTWAMPFLANFQLLFYNRRMLSEAGFERPPATLEELEHQMTVLKERGIVPYPWVDSWNQKEGLTCEFVWLTAAFGGELFDHFNQPVFNRPPGIAALETMVRWLEKGLVHPVSLSADETTAKDLFVDGQAAFTSNWTFQDALMKDPARSRVAGEGEVGLLPVASQVYDPQRFFTVSVSGFQGLAIPANSRRQAEAWAFIRYVSSPEVQAQHLEEVPVWRSVREDPETLRRDPDMALKSVAIASVFHRPQLVRYQEVSAVLQRYLHLALEGRMSPRQALDLAAEAVRPLL</sequence>
<dbReference type="EMBL" id="AP014924">
    <property type="protein sequence ID" value="BAS27132.1"/>
    <property type="molecule type" value="Genomic_DNA"/>
</dbReference>
<protein>
    <submittedName>
        <fullName evidence="1">ABC transporter substrate-binding protein</fullName>
    </submittedName>
</protein>
<dbReference type="Pfam" id="PF01547">
    <property type="entry name" value="SBP_bac_1"/>
    <property type="match status" value="1"/>
</dbReference>
<organism evidence="1 2">
    <name type="scientific">Limnochorda pilosa</name>
    <dbReference type="NCBI Taxonomy" id="1555112"/>
    <lineage>
        <taxon>Bacteria</taxon>
        <taxon>Bacillati</taxon>
        <taxon>Bacillota</taxon>
        <taxon>Limnochordia</taxon>
        <taxon>Limnochordales</taxon>
        <taxon>Limnochordaceae</taxon>
        <taxon>Limnochorda</taxon>
    </lineage>
</organism>
<keyword evidence="2" id="KW-1185">Reference proteome</keyword>
<reference evidence="2" key="2">
    <citation type="journal article" date="2016" name="Int. J. Syst. Evol. Microbiol.">
        <title>Complete genome sequence and cell structure of Limnochorda pilosa, a Gram-negative spore-former within the phylum Firmicutes.</title>
        <authorList>
            <person name="Watanabe M."/>
            <person name="Kojima H."/>
            <person name="Fukui M."/>
        </authorList>
    </citation>
    <scope>NUCLEOTIDE SEQUENCE [LARGE SCALE GENOMIC DNA]</scope>
    <source>
        <strain evidence="2">HC45</strain>
    </source>
</reference>
<evidence type="ECO:0000313" key="2">
    <source>
        <dbReference type="Proteomes" id="UP000065807"/>
    </source>
</evidence>
<name>A0A0K2SJC5_LIMPI</name>
<dbReference type="Proteomes" id="UP000065807">
    <property type="component" value="Chromosome"/>
</dbReference>
<dbReference type="InterPro" id="IPR050490">
    <property type="entry name" value="Bact_solute-bd_prot1"/>
</dbReference>
<dbReference type="Gene3D" id="3.40.190.10">
    <property type="entry name" value="Periplasmic binding protein-like II"/>
    <property type="match status" value="2"/>
</dbReference>
<dbReference type="KEGG" id="lpil:LIP_1275"/>
<evidence type="ECO:0000313" key="1">
    <source>
        <dbReference type="EMBL" id="BAS27132.1"/>
    </source>
</evidence>
<accession>A0A0K2SJC5</accession>